<proteinExistence type="predicted"/>
<dbReference type="EMBL" id="JAALLH010000001">
    <property type="protein sequence ID" value="NIY64265.1"/>
    <property type="molecule type" value="Genomic_DNA"/>
</dbReference>
<accession>A0A7X6AW11</accession>
<sequence>MRGRCAWGGSNAYDAEALAGASAALSADLGGLGVLHHAVPGALEGFGPALEMSPDLLRTFLDTRVVTMLVAAQAALPYL</sequence>
<dbReference type="Proteomes" id="UP000536624">
    <property type="component" value="Unassembled WGS sequence"/>
</dbReference>
<comment type="caution">
    <text evidence="1">The sequence shown here is derived from an EMBL/GenBank/DDBJ whole genome shotgun (WGS) entry which is preliminary data.</text>
</comment>
<gene>
    <name evidence="1" type="ORF">SMALB_2223</name>
</gene>
<protein>
    <submittedName>
        <fullName evidence="1">3-ketoacyl-(Acyl-carrier-protein) reductase</fullName>
    </submittedName>
</protein>
<evidence type="ECO:0000313" key="1">
    <source>
        <dbReference type="EMBL" id="NIY64265.1"/>
    </source>
</evidence>
<name>A0A7X6AW11_STRMQ</name>
<reference evidence="1 2" key="1">
    <citation type="submission" date="2020-02" db="EMBL/GenBank/DDBJ databases">
        <title>Streptomyces malaysiensis DSM14702 (JHCC583434, PFL_A843) Genome sequencing and assembly.</title>
        <authorList>
            <person name="Samborskyy M."/>
        </authorList>
    </citation>
    <scope>NUCLEOTIDE SEQUENCE [LARGE SCALE GENOMIC DNA]</scope>
    <source>
        <strain evidence="1 2">DSM 14702</strain>
    </source>
</reference>
<dbReference type="RefSeq" id="WP_167500856.1">
    <property type="nucleotide sequence ID" value="NZ_JAALLH010000001.1"/>
</dbReference>
<organism evidence="1 2">
    <name type="scientific">Streptomyces malaysiensis</name>
    <dbReference type="NCBI Taxonomy" id="92644"/>
    <lineage>
        <taxon>Bacteria</taxon>
        <taxon>Bacillati</taxon>
        <taxon>Actinomycetota</taxon>
        <taxon>Actinomycetes</taxon>
        <taxon>Kitasatosporales</taxon>
        <taxon>Streptomycetaceae</taxon>
        <taxon>Streptomyces</taxon>
        <taxon>Streptomyces violaceusniger group</taxon>
    </lineage>
</organism>
<dbReference type="AlphaFoldDB" id="A0A7X6AW11"/>
<evidence type="ECO:0000313" key="2">
    <source>
        <dbReference type="Proteomes" id="UP000536624"/>
    </source>
</evidence>
<dbReference type="SUPFAM" id="SSF51735">
    <property type="entry name" value="NAD(P)-binding Rossmann-fold domains"/>
    <property type="match status" value="1"/>
</dbReference>
<dbReference type="InterPro" id="IPR036291">
    <property type="entry name" value="NAD(P)-bd_dom_sf"/>
</dbReference>